<evidence type="ECO:0000256" key="1">
    <source>
        <dbReference type="SAM" id="MobiDB-lite"/>
    </source>
</evidence>
<dbReference type="Proteomes" id="UP001189429">
    <property type="component" value="Unassembled WGS sequence"/>
</dbReference>
<reference evidence="2" key="1">
    <citation type="submission" date="2023-10" db="EMBL/GenBank/DDBJ databases">
        <authorList>
            <person name="Chen Y."/>
            <person name="Shah S."/>
            <person name="Dougan E. K."/>
            <person name="Thang M."/>
            <person name="Chan C."/>
        </authorList>
    </citation>
    <scope>NUCLEOTIDE SEQUENCE [LARGE SCALE GENOMIC DNA]</scope>
</reference>
<feature type="region of interest" description="Disordered" evidence="1">
    <location>
        <begin position="662"/>
        <end position="684"/>
    </location>
</feature>
<protein>
    <submittedName>
        <fullName evidence="2">Uncharacterized protein</fullName>
    </submittedName>
</protein>
<evidence type="ECO:0000313" key="2">
    <source>
        <dbReference type="EMBL" id="CAK0904873.1"/>
    </source>
</evidence>
<organism evidence="2 3">
    <name type="scientific">Prorocentrum cordatum</name>
    <dbReference type="NCBI Taxonomy" id="2364126"/>
    <lineage>
        <taxon>Eukaryota</taxon>
        <taxon>Sar</taxon>
        <taxon>Alveolata</taxon>
        <taxon>Dinophyceae</taxon>
        <taxon>Prorocentrales</taxon>
        <taxon>Prorocentraceae</taxon>
        <taxon>Prorocentrum</taxon>
    </lineage>
</organism>
<comment type="caution">
    <text evidence="2">The sequence shown here is derived from an EMBL/GenBank/DDBJ whole genome shotgun (WGS) entry which is preliminary data.</text>
</comment>
<dbReference type="EMBL" id="CAUYUJ010021481">
    <property type="protein sequence ID" value="CAK0904873.1"/>
    <property type="molecule type" value="Genomic_DNA"/>
</dbReference>
<feature type="compositionally biased region" description="Pro residues" evidence="1">
    <location>
        <begin position="670"/>
        <end position="681"/>
    </location>
</feature>
<accession>A0ABN9Y1Y4</accession>
<proteinExistence type="predicted"/>
<feature type="region of interest" description="Disordered" evidence="1">
    <location>
        <begin position="855"/>
        <end position="922"/>
    </location>
</feature>
<sequence>MPTPRSRTRSRRTSDCSLLSEIQQLAIFPLAGTEVDFVTLTHLHAAPCEGIPLEWQVPLVHVLNPAVRLSEGASRLLHMLGVQPAQESALEVLAVQRLLSVEAGHGEPDAGDWAALSVLRRCFVAGREPGAPWGELRDALLLPAASGGWLPAERLRPWSFLGVAPQLPQGVIGHVRAFAGLERALVRALPGAALERKCVKRPPPSLESGGFGVVSCARQDWNLGWEVFLCGVGCAPLDPAERFAEEAVEVTLELGGLLSSGEYWANAVASPRVLGYLEELLGPGAPQLRRAWARQLPVVRSRHPPQMPGRQRLLALQDIFAREPFHEIAGDLLEYVGAPADPRVLRLLEGLGVSTEVNRESLLKCLRQLKRISAQDISVFADVYRKLGDIGLQSLGEEELVFVPGRGCLHAEDCTWLPFRVPLLQRCCRAEALSDLYGRFGAGAADALQRWVRERPDSSAVELCDALHQAVRCANPGQECPNPRPVQESEALEQLFDASVAVVRALAVLCCDEGSGEARRHATVAFEWFTASRLIVLPNPPGGCRVLHVGEAFWSVHPSLQRQAFAELALENHYADPLMYRFFVDVLRVRQELTLQQCMLITVQEQQGNLDRGPGELTEGIGSLQVDVGEMDGAGSRPFDVDAAVCRSYQRAQFCAHQHGDWLDEGDRQPAPPQTRQPPQPRRWHRAAEALGIPVYVADGHTLPEDFNPGWFGMLRDLCPAFGLRPEQIALAYDASGRCVSEGQLLLLDYGRGRRLAQLAHQQGRPLHPDSVLSLWLSELAHALAHLGTGPAHDEAFLRVQAELLAAAAPAARHAARHLWEAAGVPPGAPLGGPSGGCRGGAAYSLGAAAGPSAMDWPPQVVAQAGPPPGQGPTPHSSASAPSGQPAQRAAQPRPVAGARSAAPAAPRGGRGRGRGAKGGSW</sequence>
<keyword evidence="3" id="KW-1185">Reference proteome</keyword>
<feature type="compositionally biased region" description="Low complexity" evidence="1">
    <location>
        <begin position="855"/>
        <end position="865"/>
    </location>
</feature>
<feature type="compositionally biased region" description="Low complexity" evidence="1">
    <location>
        <begin position="877"/>
        <end position="908"/>
    </location>
</feature>
<name>A0ABN9Y1Y4_9DINO</name>
<gene>
    <name evidence="2" type="ORF">PCOR1329_LOCUS80783</name>
</gene>
<evidence type="ECO:0000313" key="3">
    <source>
        <dbReference type="Proteomes" id="UP001189429"/>
    </source>
</evidence>